<protein>
    <recommendedName>
        <fullName evidence="5">Lipoprotein</fullName>
    </recommendedName>
</protein>
<keyword evidence="4" id="KW-1185">Reference proteome</keyword>
<feature type="compositionally biased region" description="Low complexity" evidence="1">
    <location>
        <begin position="21"/>
        <end position="40"/>
    </location>
</feature>
<proteinExistence type="predicted"/>
<keyword evidence="2" id="KW-0732">Signal</keyword>
<evidence type="ECO:0000256" key="2">
    <source>
        <dbReference type="SAM" id="SignalP"/>
    </source>
</evidence>
<organism evidence="3 4">
    <name type="scientific">Nocardia acididurans</name>
    <dbReference type="NCBI Taxonomy" id="2802282"/>
    <lineage>
        <taxon>Bacteria</taxon>
        <taxon>Bacillati</taxon>
        <taxon>Actinomycetota</taxon>
        <taxon>Actinomycetes</taxon>
        <taxon>Mycobacteriales</taxon>
        <taxon>Nocardiaceae</taxon>
        <taxon>Nocardia</taxon>
    </lineage>
</organism>
<feature type="region of interest" description="Disordered" evidence="1">
    <location>
        <begin position="21"/>
        <end position="41"/>
    </location>
</feature>
<dbReference type="Proteomes" id="UP000602198">
    <property type="component" value="Unassembled WGS sequence"/>
</dbReference>
<evidence type="ECO:0000313" key="3">
    <source>
        <dbReference type="EMBL" id="MBL1074140.1"/>
    </source>
</evidence>
<evidence type="ECO:0008006" key="5">
    <source>
        <dbReference type="Google" id="ProtNLM"/>
    </source>
</evidence>
<sequence length="133" mass="13703">MTGGALLAAGLLFATACNNSTETTVPGTTPTGDGSGVVTSEGAPTISTEAAQQLCDMIRPEIATWRDQGVALGKVAFNGTVQNWAARNNGINAAIVRDKEVVDQVTTAQCPDVRQDALQALQIDELADGLVGF</sequence>
<dbReference type="EMBL" id="JAERRJ010000002">
    <property type="protein sequence ID" value="MBL1074140.1"/>
    <property type="molecule type" value="Genomic_DNA"/>
</dbReference>
<accession>A0ABS1M1P0</accession>
<name>A0ABS1M1P0_9NOCA</name>
<reference evidence="3 4" key="1">
    <citation type="submission" date="2021-01" db="EMBL/GenBank/DDBJ databases">
        <title>WGS of actinomycetes isolated from Thailand.</title>
        <authorList>
            <person name="Thawai C."/>
        </authorList>
    </citation>
    <scope>NUCLEOTIDE SEQUENCE [LARGE SCALE GENOMIC DNA]</scope>
    <source>
        <strain evidence="3 4">LPG 2</strain>
    </source>
</reference>
<evidence type="ECO:0000256" key="1">
    <source>
        <dbReference type="SAM" id="MobiDB-lite"/>
    </source>
</evidence>
<feature type="chain" id="PRO_5046935910" description="Lipoprotein" evidence="2">
    <location>
        <begin position="17"/>
        <end position="133"/>
    </location>
</feature>
<comment type="caution">
    <text evidence="3">The sequence shown here is derived from an EMBL/GenBank/DDBJ whole genome shotgun (WGS) entry which is preliminary data.</text>
</comment>
<evidence type="ECO:0000313" key="4">
    <source>
        <dbReference type="Proteomes" id="UP000602198"/>
    </source>
</evidence>
<gene>
    <name evidence="3" type="ORF">JK358_07000</name>
</gene>
<feature type="signal peptide" evidence="2">
    <location>
        <begin position="1"/>
        <end position="16"/>
    </location>
</feature>